<protein>
    <recommendedName>
        <fullName evidence="8">Indole-3-glycerol phosphate synthase</fullName>
        <shortName evidence="8">IGPS</shortName>
        <ecNumber evidence="8">4.1.1.48</ecNumber>
    </recommendedName>
</protein>
<evidence type="ECO:0000313" key="11">
    <source>
        <dbReference type="Proteomes" id="UP001501414"/>
    </source>
</evidence>
<dbReference type="HAMAP" id="MF_00134_B">
    <property type="entry name" value="IGPS_B"/>
    <property type="match status" value="1"/>
</dbReference>
<evidence type="ECO:0000256" key="4">
    <source>
        <dbReference type="ARBA" id="ARBA00022793"/>
    </source>
</evidence>
<dbReference type="Proteomes" id="UP001501414">
    <property type="component" value="Unassembled WGS sequence"/>
</dbReference>
<keyword evidence="5 8" id="KW-0822">Tryptophan biosynthesis</keyword>
<gene>
    <name evidence="8 10" type="primary">trpC</name>
    <name evidence="10" type="ORF">GCM10009613_11130</name>
</gene>
<comment type="similarity">
    <text evidence="8">Belongs to the TrpC family.</text>
</comment>
<dbReference type="InterPro" id="IPR001468">
    <property type="entry name" value="Indole-3-GlycerolPSynthase_CS"/>
</dbReference>
<dbReference type="PROSITE" id="PS00614">
    <property type="entry name" value="IGPS"/>
    <property type="match status" value="1"/>
</dbReference>
<dbReference type="Gene3D" id="3.20.20.70">
    <property type="entry name" value="Aldolase class I"/>
    <property type="match status" value="1"/>
</dbReference>
<sequence length="279" mass="29142">MGQNEDGGRVPSVLESIVDGVRADLAERERAVDLAEIKRRAAAAVPPRDAMAAMREPGVGVIAEVKRASPSKGALADIADPAELADAYATNGARMISVLTEQRRFGGSLADLDAVRARVDVPVLRKDFIVTPYQVHEARAHGADVVLLIVAALEQPVLDSLLDRVESLGMTPLVEVHTEEECDRALEAGAKLIGVNSRNLHTLEVDRSVFGRIAPGLPSNVIKVAESGVRGPGDLLTYAGWGADAVLVGEGLVTSGDPAAAVRGLVAAGFHPSCSRTGA</sequence>
<name>A0ABN1XL83_9PSEU</name>
<evidence type="ECO:0000256" key="5">
    <source>
        <dbReference type="ARBA" id="ARBA00022822"/>
    </source>
</evidence>
<evidence type="ECO:0000256" key="8">
    <source>
        <dbReference type="HAMAP-Rule" id="MF_00134"/>
    </source>
</evidence>
<dbReference type="Pfam" id="PF00218">
    <property type="entry name" value="IGPS"/>
    <property type="match status" value="1"/>
</dbReference>
<accession>A0ABN1XL83</accession>
<evidence type="ECO:0000256" key="1">
    <source>
        <dbReference type="ARBA" id="ARBA00001633"/>
    </source>
</evidence>
<evidence type="ECO:0000256" key="7">
    <source>
        <dbReference type="ARBA" id="ARBA00023239"/>
    </source>
</evidence>
<dbReference type="SUPFAM" id="SSF51366">
    <property type="entry name" value="Ribulose-phoshate binding barrel"/>
    <property type="match status" value="1"/>
</dbReference>
<dbReference type="NCBIfam" id="NF001377">
    <property type="entry name" value="PRK00278.2-4"/>
    <property type="match status" value="1"/>
</dbReference>
<keyword evidence="3 8" id="KW-0028">Amino-acid biosynthesis</keyword>
<evidence type="ECO:0000256" key="2">
    <source>
        <dbReference type="ARBA" id="ARBA00004696"/>
    </source>
</evidence>
<organism evidence="10 11">
    <name type="scientific">Pseudonocardia kongjuensis</name>
    <dbReference type="NCBI Taxonomy" id="102227"/>
    <lineage>
        <taxon>Bacteria</taxon>
        <taxon>Bacillati</taxon>
        <taxon>Actinomycetota</taxon>
        <taxon>Actinomycetes</taxon>
        <taxon>Pseudonocardiales</taxon>
        <taxon>Pseudonocardiaceae</taxon>
        <taxon>Pseudonocardia</taxon>
    </lineage>
</organism>
<dbReference type="PANTHER" id="PTHR22854:SF2">
    <property type="entry name" value="INDOLE-3-GLYCEROL-PHOSPHATE SYNTHASE"/>
    <property type="match status" value="1"/>
</dbReference>
<evidence type="ECO:0000256" key="3">
    <source>
        <dbReference type="ARBA" id="ARBA00022605"/>
    </source>
</evidence>
<evidence type="ECO:0000313" key="10">
    <source>
        <dbReference type="EMBL" id="GAA1382773.1"/>
    </source>
</evidence>
<dbReference type="NCBIfam" id="NF001369">
    <property type="entry name" value="PRK00278.1-1"/>
    <property type="match status" value="1"/>
</dbReference>
<dbReference type="InterPro" id="IPR013798">
    <property type="entry name" value="Indole-3-glycerol_P_synth_dom"/>
</dbReference>
<dbReference type="InterPro" id="IPR013785">
    <property type="entry name" value="Aldolase_TIM"/>
</dbReference>
<dbReference type="InterPro" id="IPR011060">
    <property type="entry name" value="RibuloseP-bd_barrel"/>
</dbReference>
<dbReference type="PANTHER" id="PTHR22854">
    <property type="entry name" value="TRYPTOPHAN BIOSYNTHESIS PROTEIN"/>
    <property type="match status" value="1"/>
</dbReference>
<evidence type="ECO:0000256" key="6">
    <source>
        <dbReference type="ARBA" id="ARBA00023141"/>
    </source>
</evidence>
<comment type="caution">
    <text evidence="10">The sequence shown here is derived from an EMBL/GenBank/DDBJ whole genome shotgun (WGS) entry which is preliminary data.</text>
</comment>
<keyword evidence="4 8" id="KW-0210">Decarboxylase</keyword>
<dbReference type="EMBL" id="BAAAJK010000004">
    <property type="protein sequence ID" value="GAA1382773.1"/>
    <property type="molecule type" value="Genomic_DNA"/>
</dbReference>
<evidence type="ECO:0000259" key="9">
    <source>
        <dbReference type="Pfam" id="PF00218"/>
    </source>
</evidence>
<dbReference type="CDD" id="cd00331">
    <property type="entry name" value="IGPS"/>
    <property type="match status" value="1"/>
</dbReference>
<keyword evidence="7 8" id="KW-0456">Lyase</keyword>
<proteinExistence type="inferred from homology"/>
<dbReference type="EC" id="4.1.1.48" evidence="8"/>
<keyword evidence="11" id="KW-1185">Reference proteome</keyword>
<comment type="catalytic activity">
    <reaction evidence="1 8">
        <text>1-(2-carboxyphenylamino)-1-deoxy-D-ribulose 5-phosphate + H(+) = (1S,2R)-1-C-(indol-3-yl)glycerol 3-phosphate + CO2 + H2O</text>
        <dbReference type="Rhea" id="RHEA:23476"/>
        <dbReference type="ChEBI" id="CHEBI:15377"/>
        <dbReference type="ChEBI" id="CHEBI:15378"/>
        <dbReference type="ChEBI" id="CHEBI:16526"/>
        <dbReference type="ChEBI" id="CHEBI:58613"/>
        <dbReference type="ChEBI" id="CHEBI:58866"/>
        <dbReference type="EC" id="4.1.1.48"/>
    </reaction>
</comment>
<comment type="pathway">
    <text evidence="2 8">Amino-acid biosynthesis; L-tryptophan biosynthesis; L-tryptophan from chorismate: step 4/5.</text>
</comment>
<keyword evidence="6 8" id="KW-0057">Aromatic amino acid biosynthesis</keyword>
<reference evidence="10 11" key="1">
    <citation type="journal article" date="2019" name="Int. J. Syst. Evol. Microbiol.">
        <title>The Global Catalogue of Microorganisms (GCM) 10K type strain sequencing project: providing services to taxonomists for standard genome sequencing and annotation.</title>
        <authorList>
            <consortium name="The Broad Institute Genomics Platform"/>
            <consortium name="The Broad Institute Genome Sequencing Center for Infectious Disease"/>
            <person name="Wu L."/>
            <person name="Ma J."/>
        </authorList>
    </citation>
    <scope>NUCLEOTIDE SEQUENCE [LARGE SCALE GENOMIC DNA]</scope>
    <source>
        <strain evidence="10 11">JCM 11896</strain>
    </source>
</reference>
<feature type="domain" description="Indole-3-glycerol phosphate synthase" evidence="9">
    <location>
        <begin position="14"/>
        <end position="264"/>
    </location>
</feature>
<dbReference type="InterPro" id="IPR045186">
    <property type="entry name" value="Indole-3-glycerol_P_synth"/>
</dbReference>